<organism evidence="3 4">
    <name type="scientific">Blastochloris viridis</name>
    <name type="common">Rhodopseudomonas viridis</name>
    <dbReference type="NCBI Taxonomy" id="1079"/>
    <lineage>
        <taxon>Bacteria</taxon>
        <taxon>Pseudomonadati</taxon>
        <taxon>Pseudomonadota</taxon>
        <taxon>Alphaproteobacteria</taxon>
        <taxon>Hyphomicrobiales</taxon>
        <taxon>Blastochloridaceae</taxon>
        <taxon>Blastochloris</taxon>
    </lineage>
</organism>
<reference evidence="2" key="1">
    <citation type="journal article" date="2015" name="Genome Announc.">
        <title>Complete Genome Sequence of the Bacteriochlorophyll b-Producing Photosynthetic Bacterium Blastochloris viridis.</title>
        <authorList>
            <person name="Tsukatani Y."/>
            <person name="Hirose Y."/>
            <person name="Harada J."/>
            <person name="Misawa N."/>
            <person name="Mori K."/>
            <person name="Inoue K."/>
            <person name="Tamiaki H."/>
        </authorList>
    </citation>
    <scope>NUCLEOTIDE SEQUENCE [LARGE SCALE GENOMIC DNA]</scope>
    <source>
        <strain evidence="2">DSM 133</strain>
    </source>
</reference>
<accession>A0A0H5BBK1</accession>
<dbReference type="Pfam" id="PF06226">
    <property type="entry name" value="DUF1007"/>
    <property type="match status" value="1"/>
</dbReference>
<dbReference type="OrthoDB" id="1679673at2"/>
<evidence type="ECO:0000313" key="2">
    <source>
        <dbReference type="EMBL" id="BAR98484.1"/>
    </source>
</evidence>
<evidence type="ECO:0000256" key="1">
    <source>
        <dbReference type="SAM" id="SignalP"/>
    </source>
</evidence>
<keyword evidence="4" id="KW-1185">Reference proteome</keyword>
<reference evidence="3" key="2">
    <citation type="submission" date="2015-11" db="EMBL/GenBank/DDBJ databases">
        <authorList>
            <person name="Zhang Y."/>
            <person name="Guo Z."/>
        </authorList>
    </citation>
    <scope>NUCLEOTIDE SEQUENCE</scope>
    <source>
        <strain evidence="3">1</strain>
    </source>
</reference>
<dbReference type="STRING" id="1079.BVIR_452"/>
<evidence type="ECO:0000313" key="3">
    <source>
        <dbReference type="EMBL" id="CUU44172.1"/>
    </source>
</evidence>
<name>A0A0H5BBK1_BLAVI</name>
<feature type="chain" id="PRO_5014229093" evidence="1">
    <location>
        <begin position="28"/>
        <end position="218"/>
    </location>
</feature>
<gene>
    <name evidence="2" type="ORF">BV133_891</name>
    <name evidence="3" type="ORF">BVIRIDIS_32190</name>
</gene>
<dbReference type="InterPro" id="IPR010412">
    <property type="entry name" value="DUF1007"/>
</dbReference>
<dbReference type="AlphaFoldDB" id="A0A0H5BBK1"/>
<evidence type="ECO:0000313" key="4">
    <source>
        <dbReference type="Proteomes" id="UP000065734"/>
    </source>
</evidence>
<protein>
    <submittedName>
        <fullName evidence="3">ABC-type uncharacterized transport system, periplasmic component</fullName>
    </submittedName>
</protein>
<dbReference type="PIRSF" id="PIRSF008159">
    <property type="entry name" value="UCP008159_ABC"/>
    <property type="match status" value="1"/>
</dbReference>
<feature type="signal peptide" evidence="1">
    <location>
        <begin position="1"/>
        <end position="27"/>
    </location>
</feature>
<dbReference type="EMBL" id="LN907867">
    <property type="protein sequence ID" value="CUU44172.1"/>
    <property type="molecule type" value="Genomic_DNA"/>
</dbReference>
<dbReference type="Proteomes" id="UP000065734">
    <property type="component" value="Chromosome I"/>
</dbReference>
<dbReference type="EMBL" id="AP014854">
    <property type="protein sequence ID" value="BAR98484.1"/>
    <property type="molecule type" value="Genomic_DNA"/>
</dbReference>
<dbReference type="RefSeq" id="WP_055036245.1">
    <property type="nucleotide sequence ID" value="NZ_AP014854.2"/>
</dbReference>
<dbReference type="KEGG" id="bvr:BVIR_452"/>
<keyword evidence="1" id="KW-0732">Signal</keyword>
<sequence length="218" mass="23322">MSTALTSWKAALVAAGAVIALPATALAHPHVWVIATGELVYAAGALTGVRFAWEFDDMFSAFAIQGLDANNDGVYSREELAELATTNIESLKEFGYFTVATAGSRKITFTDPTDYHLEYRDNVLVLHFTLPVAKPQVTKSPLRLEVYDPTVLVAFAFAEAETPVALAGAPAGCAVAVERPKPLQPGQQFDISESFFNSLTSGSDFGLQFANRATVTCP</sequence>
<proteinExistence type="predicted"/>
<dbReference type="InterPro" id="IPR016537">
    <property type="entry name" value="UCP008159_ABC"/>
</dbReference>
<reference evidence="4" key="3">
    <citation type="journal article" date="2016" name="Genome Announc.">
        <title>Revised genome sequence of the purple photosynthetic bacterium Blastochloris viridis.</title>
        <authorList>
            <person name="Liu L.N."/>
            <person name="Faulkner M."/>
            <person name="Liu X."/>
            <person name="Huang F."/>
            <person name="Darby A.C."/>
            <person name="Hall N."/>
        </authorList>
    </citation>
    <scope>NUCLEOTIDE SEQUENCE [LARGE SCALE GENOMIC DNA]</scope>
    <source>
        <strain evidence="4">ATCC 19567 / DSM 133 / F</strain>
    </source>
</reference>